<protein>
    <submittedName>
        <fullName evidence="3">Ribonuclease R</fullName>
        <ecNumber evidence="3">3.1.13.1</ecNumber>
    </submittedName>
</protein>
<keyword evidence="4" id="KW-1185">Reference proteome</keyword>
<organism evidence="3 4">
    <name type="scientific">Leucobacter soli</name>
    <dbReference type="NCBI Taxonomy" id="2812850"/>
    <lineage>
        <taxon>Bacteria</taxon>
        <taxon>Bacillati</taxon>
        <taxon>Actinomycetota</taxon>
        <taxon>Actinomycetes</taxon>
        <taxon>Micrococcales</taxon>
        <taxon>Microbacteriaceae</taxon>
        <taxon>Leucobacter</taxon>
    </lineage>
</organism>
<dbReference type="Pfam" id="PF00773">
    <property type="entry name" value="RNB"/>
    <property type="match status" value="1"/>
</dbReference>
<dbReference type="GO" id="GO:0006402">
    <property type="term" value="P:mRNA catabolic process"/>
    <property type="evidence" value="ECO:0007669"/>
    <property type="project" value="TreeGrafter"/>
</dbReference>
<dbReference type="GO" id="GO:0005829">
    <property type="term" value="C:cytosol"/>
    <property type="evidence" value="ECO:0007669"/>
    <property type="project" value="TreeGrafter"/>
</dbReference>
<evidence type="ECO:0000256" key="1">
    <source>
        <dbReference type="SAM" id="MobiDB-lite"/>
    </source>
</evidence>
<evidence type="ECO:0000313" key="4">
    <source>
        <dbReference type="Proteomes" id="UP000693892"/>
    </source>
</evidence>
<dbReference type="Pfam" id="PF18614">
    <property type="entry name" value="RNase_II_C_S1"/>
    <property type="match status" value="1"/>
</dbReference>
<dbReference type="InterPro" id="IPR001900">
    <property type="entry name" value="RNase_II/R"/>
</dbReference>
<gene>
    <name evidence="3" type="primary">rnr</name>
    <name evidence="3" type="ORF">LEUCIP111803_01447</name>
</gene>
<reference evidence="3" key="1">
    <citation type="submission" date="2021-06" db="EMBL/GenBank/DDBJ databases">
        <authorList>
            <person name="Criscuolo A."/>
        </authorList>
    </citation>
    <scope>NUCLEOTIDE SEQUENCE</scope>
    <source>
        <strain evidence="3">CIP111803</strain>
    </source>
</reference>
<proteinExistence type="predicted"/>
<dbReference type="InterPro" id="IPR050180">
    <property type="entry name" value="RNR_Ribonuclease"/>
</dbReference>
<dbReference type="GO" id="GO:0008859">
    <property type="term" value="F:exoribonuclease II activity"/>
    <property type="evidence" value="ECO:0007669"/>
    <property type="project" value="UniProtKB-EC"/>
</dbReference>
<dbReference type="InterPro" id="IPR040596">
    <property type="entry name" value="RNase_II_C_S1"/>
</dbReference>
<name>A0A916NVU7_9MICO</name>
<dbReference type="PANTHER" id="PTHR23355">
    <property type="entry name" value="RIBONUCLEASE"/>
    <property type="match status" value="1"/>
</dbReference>
<keyword evidence="3" id="KW-0378">Hydrolase</keyword>
<feature type="domain" description="RNB" evidence="2">
    <location>
        <begin position="51"/>
        <end position="376"/>
    </location>
</feature>
<comment type="caution">
    <text evidence="3">The sequence shown here is derived from an EMBL/GenBank/DDBJ whole genome shotgun (WGS) entry which is preliminary data.</text>
</comment>
<evidence type="ECO:0000313" key="3">
    <source>
        <dbReference type="EMBL" id="CAG7611520.1"/>
    </source>
</evidence>
<dbReference type="EMBL" id="CAJVAP010000014">
    <property type="protein sequence ID" value="CAG7611520.1"/>
    <property type="molecule type" value="Genomic_DNA"/>
</dbReference>
<dbReference type="GO" id="GO:0003723">
    <property type="term" value="F:RNA binding"/>
    <property type="evidence" value="ECO:0007669"/>
    <property type="project" value="InterPro"/>
</dbReference>
<dbReference type="AlphaFoldDB" id="A0A916NVU7"/>
<dbReference type="RefSeq" id="WP_218115056.1">
    <property type="nucleotide sequence ID" value="NZ_CAJVAP010000014.1"/>
</dbReference>
<accession>A0A916NVU7</accession>
<dbReference type="Proteomes" id="UP000693892">
    <property type="component" value="Unassembled WGS sequence"/>
</dbReference>
<dbReference type="SMART" id="SM00955">
    <property type="entry name" value="RNB"/>
    <property type="match status" value="1"/>
</dbReference>
<feature type="region of interest" description="Disordered" evidence="1">
    <location>
        <begin position="455"/>
        <end position="475"/>
    </location>
</feature>
<sequence>MPSRRTRITPQSSHGQLAAALTALREEFGVPEGFPAAALAEARSAAPPEPAIDLRDLPFVTLDPVGSRDLDQAFHLERTARAATRAAARGFTLHYAIADVPGFVAPGGALDAEARTRGQTLYLPDGAVPLHPPVLSEGRASLLPDADRSAYVWTVALDSDGSVVDARVERALIRSRAQLDYPSAQAAIDLGAAAGPLALLPEVGRLRIAQEHARGGASLNLPEEEILRDEHGYRIERRTPLPVEEWNAQLSLLTGMIAGRMMLDARIGILRTMPPPAPEALDGFRARVAALGTPWPSGLGYGDYLRTLDPATARTAAVLRAAASLFRGADYAAFDGAAPEAPEQAAIAAPYAHVTAPLRRLVDRWGLVVCEALCRDAEVPGWARESLAEVPALMRSSSARAGQLGAAALDRVEAALLRDRAGEIFDAVVLEVRGGQARVQIADPPVTALCPVTGGVDTDHDDAGGMDGTDDTDDAREGRLAGTVIRTRMVHADVATGAIELAPV</sequence>
<evidence type="ECO:0000259" key="2">
    <source>
        <dbReference type="SMART" id="SM00955"/>
    </source>
</evidence>
<dbReference type="PANTHER" id="PTHR23355:SF9">
    <property type="entry name" value="DIS3-LIKE EXONUCLEASE 2"/>
    <property type="match status" value="1"/>
</dbReference>
<dbReference type="EC" id="3.1.13.1" evidence="3"/>